<name>A0A2A5B8J4_9GAMM</name>
<gene>
    <name evidence="8" type="ORF">COA96_02630</name>
</gene>
<dbReference type="PANTHER" id="PTHR40942:SF2">
    <property type="entry name" value="CYTOCHROME-RELATED"/>
    <property type="match status" value="1"/>
</dbReference>
<reference evidence="9" key="1">
    <citation type="submission" date="2017-08" db="EMBL/GenBank/DDBJ databases">
        <title>A dynamic microbial community with high functional redundancy inhabits the cold, oxic subseafloor aquifer.</title>
        <authorList>
            <person name="Tully B.J."/>
            <person name="Wheat C.G."/>
            <person name="Glazer B.T."/>
            <person name="Huber J.A."/>
        </authorList>
    </citation>
    <scope>NUCLEOTIDE SEQUENCE [LARGE SCALE GENOMIC DNA]</scope>
</reference>
<comment type="caution">
    <text evidence="8">The sequence shown here is derived from an EMBL/GenBank/DDBJ whole genome shotgun (WGS) entry which is preliminary data.</text>
</comment>
<evidence type="ECO:0000259" key="7">
    <source>
        <dbReference type="PROSITE" id="PS51007"/>
    </source>
</evidence>
<proteinExistence type="predicted"/>
<evidence type="ECO:0000256" key="2">
    <source>
        <dbReference type="ARBA" id="ARBA00022617"/>
    </source>
</evidence>
<evidence type="ECO:0000256" key="6">
    <source>
        <dbReference type="PROSITE-ProRule" id="PRU00433"/>
    </source>
</evidence>
<dbReference type="AlphaFoldDB" id="A0A2A5B8J4"/>
<sequence length="114" mass="11794">MVQPAAAPVVVVESTPEPEPVVTVEVEPAVVETAVAAFDAAATYQMSCFACHGTGAAGAPVLGDQEAWSERMEKGIDSVMANVMNGLNAMPAKGLCFTCSDDDLLALVEYMASQ</sequence>
<keyword evidence="3 6" id="KW-0479">Metal-binding</keyword>
<evidence type="ECO:0000256" key="3">
    <source>
        <dbReference type="ARBA" id="ARBA00022723"/>
    </source>
</evidence>
<dbReference type="Proteomes" id="UP000218327">
    <property type="component" value="Unassembled WGS sequence"/>
</dbReference>
<keyword evidence="4" id="KW-0249">Electron transport</keyword>
<evidence type="ECO:0000256" key="5">
    <source>
        <dbReference type="ARBA" id="ARBA00023004"/>
    </source>
</evidence>
<dbReference type="Gene3D" id="1.10.760.10">
    <property type="entry name" value="Cytochrome c-like domain"/>
    <property type="match status" value="1"/>
</dbReference>
<dbReference type="SUPFAM" id="SSF46626">
    <property type="entry name" value="Cytochrome c"/>
    <property type="match status" value="1"/>
</dbReference>
<dbReference type="EMBL" id="NVVJ01000005">
    <property type="protein sequence ID" value="PCJ27812.1"/>
    <property type="molecule type" value="Genomic_DNA"/>
</dbReference>
<accession>A0A2A5B8J4</accession>
<dbReference type="PRINTS" id="PR00607">
    <property type="entry name" value="CYTCHROMECIE"/>
</dbReference>
<evidence type="ECO:0000256" key="1">
    <source>
        <dbReference type="ARBA" id="ARBA00022448"/>
    </source>
</evidence>
<dbReference type="PANTHER" id="PTHR40942">
    <property type="match status" value="1"/>
</dbReference>
<dbReference type="GO" id="GO:0020037">
    <property type="term" value="F:heme binding"/>
    <property type="evidence" value="ECO:0007669"/>
    <property type="project" value="InterPro"/>
</dbReference>
<evidence type="ECO:0000313" key="9">
    <source>
        <dbReference type="Proteomes" id="UP000218327"/>
    </source>
</evidence>
<evidence type="ECO:0000256" key="4">
    <source>
        <dbReference type="ARBA" id="ARBA00022982"/>
    </source>
</evidence>
<dbReference type="InterPro" id="IPR002323">
    <property type="entry name" value="Cyt_CIE"/>
</dbReference>
<dbReference type="PROSITE" id="PS51007">
    <property type="entry name" value="CYTC"/>
    <property type="match status" value="1"/>
</dbReference>
<dbReference type="InterPro" id="IPR009056">
    <property type="entry name" value="Cyt_c-like_dom"/>
</dbReference>
<dbReference type="InterPro" id="IPR036909">
    <property type="entry name" value="Cyt_c-like_dom_sf"/>
</dbReference>
<dbReference type="GO" id="GO:0005506">
    <property type="term" value="F:iron ion binding"/>
    <property type="evidence" value="ECO:0007669"/>
    <property type="project" value="InterPro"/>
</dbReference>
<organism evidence="8 9">
    <name type="scientific">SAR86 cluster bacterium</name>
    <dbReference type="NCBI Taxonomy" id="2030880"/>
    <lineage>
        <taxon>Bacteria</taxon>
        <taxon>Pseudomonadati</taxon>
        <taxon>Pseudomonadota</taxon>
        <taxon>Gammaproteobacteria</taxon>
        <taxon>SAR86 cluster</taxon>
    </lineage>
</organism>
<dbReference type="GO" id="GO:0009055">
    <property type="term" value="F:electron transfer activity"/>
    <property type="evidence" value="ECO:0007669"/>
    <property type="project" value="InterPro"/>
</dbReference>
<dbReference type="Pfam" id="PF13442">
    <property type="entry name" value="Cytochrome_CBB3"/>
    <property type="match status" value="1"/>
</dbReference>
<feature type="domain" description="Cytochrome c" evidence="7">
    <location>
        <begin position="29"/>
        <end position="114"/>
    </location>
</feature>
<keyword evidence="2 6" id="KW-0349">Heme</keyword>
<protein>
    <recommendedName>
        <fullName evidence="7">Cytochrome c domain-containing protein</fullName>
    </recommendedName>
</protein>
<keyword evidence="1" id="KW-0813">Transport</keyword>
<evidence type="ECO:0000313" key="8">
    <source>
        <dbReference type="EMBL" id="PCJ27812.1"/>
    </source>
</evidence>
<keyword evidence="5 6" id="KW-0408">Iron</keyword>